<evidence type="ECO:0000313" key="2">
    <source>
        <dbReference type="EMBL" id="PKA54115.1"/>
    </source>
</evidence>
<dbReference type="EMBL" id="KZ451984">
    <property type="protein sequence ID" value="PKA54115.1"/>
    <property type="molecule type" value="Genomic_DNA"/>
</dbReference>
<feature type="region of interest" description="Disordered" evidence="1">
    <location>
        <begin position="135"/>
        <end position="198"/>
    </location>
</feature>
<protein>
    <submittedName>
        <fullName evidence="2">Uncharacterized protein</fullName>
    </submittedName>
</protein>
<dbReference type="OrthoDB" id="1621429at2759"/>
<organism evidence="2 3">
    <name type="scientific">Apostasia shenzhenica</name>
    <dbReference type="NCBI Taxonomy" id="1088818"/>
    <lineage>
        <taxon>Eukaryota</taxon>
        <taxon>Viridiplantae</taxon>
        <taxon>Streptophyta</taxon>
        <taxon>Embryophyta</taxon>
        <taxon>Tracheophyta</taxon>
        <taxon>Spermatophyta</taxon>
        <taxon>Magnoliopsida</taxon>
        <taxon>Liliopsida</taxon>
        <taxon>Asparagales</taxon>
        <taxon>Orchidaceae</taxon>
        <taxon>Apostasioideae</taxon>
        <taxon>Apostasia</taxon>
    </lineage>
</organism>
<name>A0A2I0AF21_9ASPA</name>
<feature type="region of interest" description="Disordered" evidence="1">
    <location>
        <begin position="77"/>
        <end position="116"/>
    </location>
</feature>
<dbReference type="PANTHER" id="PTHR36757:SF1">
    <property type="entry name" value="GENOME ASSEMBLY, CHROMOSOME: A04"/>
    <property type="match status" value="1"/>
</dbReference>
<evidence type="ECO:0000256" key="1">
    <source>
        <dbReference type="SAM" id="MobiDB-lite"/>
    </source>
</evidence>
<dbReference type="AlphaFoldDB" id="A0A2I0AF21"/>
<dbReference type="Proteomes" id="UP000236161">
    <property type="component" value="Unassembled WGS sequence"/>
</dbReference>
<feature type="compositionally biased region" description="Polar residues" evidence="1">
    <location>
        <begin position="168"/>
        <end position="190"/>
    </location>
</feature>
<reference evidence="2 3" key="1">
    <citation type="journal article" date="2017" name="Nature">
        <title>The Apostasia genome and the evolution of orchids.</title>
        <authorList>
            <person name="Zhang G.Q."/>
            <person name="Liu K.W."/>
            <person name="Li Z."/>
            <person name="Lohaus R."/>
            <person name="Hsiao Y.Y."/>
            <person name="Niu S.C."/>
            <person name="Wang J.Y."/>
            <person name="Lin Y.C."/>
            <person name="Xu Q."/>
            <person name="Chen L.J."/>
            <person name="Yoshida K."/>
            <person name="Fujiwara S."/>
            <person name="Wang Z.W."/>
            <person name="Zhang Y.Q."/>
            <person name="Mitsuda N."/>
            <person name="Wang M."/>
            <person name="Liu G.H."/>
            <person name="Pecoraro L."/>
            <person name="Huang H.X."/>
            <person name="Xiao X.J."/>
            <person name="Lin M."/>
            <person name="Wu X.Y."/>
            <person name="Wu W.L."/>
            <person name="Chen Y.Y."/>
            <person name="Chang S.B."/>
            <person name="Sakamoto S."/>
            <person name="Ohme-Takagi M."/>
            <person name="Yagi M."/>
            <person name="Zeng S.J."/>
            <person name="Shen C.Y."/>
            <person name="Yeh C.M."/>
            <person name="Luo Y.B."/>
            <person name="Tsai W.C."/>
            <person name="Van de Peer Y."/>
            <person name="Liu Z.J."/>
        </authorList>
    </citation>
    <scope>NUCLEOTIDE SEQUENCE [LARGE SCALE GENOMIC DNA]</scope>
    <source>
        <strain evidence="3">cv. Shenzhen</strain>
        <tissue evidence="2">Stem</tissue>
    </source>
</reference>
<evidence type="ECO:0000313" key="3">
    <source>
        <dbReference type="Proteomes" id="UP000236161"/>
    </source>
</evidence>
<sequence>MATEVCSATQRNCFSGGPAVLGGGNGRRRDASLPLDPAASDFNFSIDSTVSSDDTSTADELFSGGKILPFFKVPSKSANASSRSPALLPKPILDSFGTNRDLTDSDAGSTGERRSGGLRSFWRFGRSCSVGNESNPGKILPFSLHRSKSAGSSPGPIPNPARRRPQTAGASLTDSNQRKTYYYSPSQRGSQRGGVPISPVLNVPAPLISRSGGNTGGSSGAAAATGLFAYLLCNCGGDEGQEEISAELAALQLNGAGRVGLAA</sequence>
<gene>
    <name evidence="2" type="ORF">AXF42_Ash018125</name>
</gene>
<keyword evidence="3" id="KW-1185">Reference proteome</keyword>
<accession>A0A2I0AF21</accession>
<dbReference type="PANTHER" id="PTHR36757">
    <property type="entry name" value="BNAANNG22500D PROTEIN"/>
    <property type="match status" value="1"/>
</dbReference>
<proteinExistence type="predicted"/>